<proteinExistence type="predicted"/>
<feature type="non-terminal residue" evidence="2">
    <location>
        <position position="1"/>
    </location>
</feature>
<sequence length="65" mass="7521">MEKKEYEEWMSIDENIPVAATLTYLEIFQAVCEQGPAIKADDSDRDEFVEENPPTNAEVRQPLIY</sequence>
<keyword evidence="3" id="KW-1185">Reference proteome</keyword>
<protein>
    <submittedName>
        <fullName evidence="2">Uncharacterized protein</fullName>
    </submittedName>
</protein>
<feature type="region of interest" description="Disordered" evidence="1">
    <location>
        <begin position="41"/>
        <end position="65"/>
    </location>
</feature>
<dbReference type="OrthoDB" id="6617542at2759"/>
<dbReference type="AlphaFoldDB" id="A0A4Y2FRZ6"/>
<dbReference type="EMBL" id="BGPR01096950">
    <property type="protein sequence ID" value="GBM43817.1"/>
    <property type="molecule type" value="Genomic_DNA"/>
</dbReference>
<evidence type="ECO:0000313" key="2">
    <source>
        <dbReference type="EMBL" id="GBM43817.1"/>
    </source>
</evidence>
<name>A0A4Y2FRZ6_ARAVE</name>
<accession>A0A4Y2FRZ6</accession>
<dbReference type="Proteomes" id="UP000499080">
    <property type="component" value="Unassembled WGS sequence"/>
</dbReference>
<gene>
    <name evidence="2" type="ORF">AVEN_258455_1</name>
</gene>
<reference evidence="2 3" key="1">
    <citation type="journal article" date="2019" name="Sci. Rep.">
        <title>Orb-weaving spider Araneus ventricosus genome elucidates the spidroin gene catalogue.</title>
        <authorList>
            <person name="Kono N."/>
            <person name="Nakamura H."/>
            <person name="Ohtoshi R."/>
            <person name="Moran D.A.P."/>
            <person name="Shinohara A."/>
            <person name="Yoshida Y."/>
            <person name="Fujiwara M."/>
            <person name="Mori M."/>
            <person name="Tomita M."/>
            <person name="Arakawa K."/>
        </authorList>
    </citation>
    <scope>NUCLEOTIDE SEQUENCE [LARGE SCALE GENOMIC DNA]</scope>
</reference>
<evidence type="ECO:0000256" key="1">
    <source>
        <dbReference type="SAM" id="MobiDB-lite"/>
    </source>
</evidence>
<evidence type="ECO:0000313" key="3">
    <source>
        <dbReference type="Proteomes" id="UP000499080"/>
    </source>
</evidence>
<comment type="caution">
    <text evidence="2">The sequence shown here is derived from an EMBL/GenBank/DDBJ whole genome shotgun (WGS) entry which is preliminary data.</text>
</comment>
<organism evidence="2 3">
    <name type="scientific">Araneus ventricosus</name>
    <name type="common">Orbweaver spider</name>
    <name type="synonym">Epeira ventricosa</name>
    <dbReference type="NCBI Taxonomy" id="182803"/>
    <lineage>
        <taxon>Eukaryota</taxon>
        <taxon>Metazoa</taxon>
        <taxon>Ecdysozoa</taxon>
        <taxon>Arthropoda</taxon>
        <taxon>Chelicerata</taxon>
        <taxon>Arachnida</taxon>
        <taxon>Araneae</taxon>
        <taxon>Araneomorphae</taxon>
        <taxon>Entelegynae</taxon>
        <taxon>Araneoidea</taxon>
        <taxon>Araneidae</taxon>
        <taxon>Araneus</taxon>
    </lineage>
</organism>